<dbReference type="CDD" id="cd06222">
    <property type="entry name" value="RNase_H_like"/>
    <property type="match status" value="1"/>
</dbReference>
<organism evidence="2 3">
    <name type="scientific">Raphanus sativus</name>
    <name type="common">Radish</name>
    <name type="synonym">Raphanus raphanistrum var. sativus</name>
    <dbReference type="NCBI Taxonomy" id="3726"/>
    <lineage>
        <taxon>Eukaryota</taxon>
        <taxon>Viridiplantae</taxon>
        <taxon>Streptophyta</taxon>
        <taxon>Embryophyta</taxon>
        <taxon>Tracheophyta</taxon>
        <taxon>Spermatophyta</taxon>
        <taxon>Magnoliopsida</taxon>
        <taxon>eudicotyledons</taxon>
        <taxon>Gunneridae</taxon>
        <taxon>Pentapetalae</taxon>
        <taxon>rosids</taxon>
        <taxon>malvids</taxon>
        <taxon>Brassicales</taxon>
        <taxon>Brassicaceae</taxon>
        <taxon>Brassiceae</taxon>
        <taxon>Raphanus</taxon>
    </lineage>
</organism>
<evidence type="ECO:0000313" key="3">
    <source>
        <dbReference type="RefSeq" id="XP_056841697.1"/>
    </source>
</evidence>
<dbReference type="InterPro" id="IPR012337">
    <property type="entry name" value="RNaseH-like_sf"/>
</dbReference>
<reference evidence="2" key="1">
    <citation type="journal article" date="2019" name="Database">
        <title>The radish genome database (RadishGD): an integrated information resource for radish genomics.</title>
        <authorList>
            <person name="Yu H.J."/>
            <person name="Baek S."/>
            <person name="Lee Y.J."/>
            <person name="Cho A."/>
            <person name="Mun J.H."/>
        </authorList>
    </citation>
    <scope>NUCLEOTIDE SEQUENCE [LARGE SCALE GENOMIC DNA]</scope>
    <source>
        <strain evidence="2">cv. WK10039</strain>
    </source>
</reference>
<keyword evidence="2" id="KW-1185">Reference proteome</keyword>
<dbReference type="InterPro" id="IPR036397">
    <property type="entry name" value="RNaseH_sf"/>
</dbReference>
<name>A0A9W3BR53_RAPSA</name>
<reference evidence="3" key="2">
    <citation type="submission" date="2025-08" db="UniProtKB">
        <authorList>
            <consortium name="RefSeq"/>
        </authorList>
    </citation>
    <scope>IDENTIFICATION</scope>
    <source>
        <tissue evidence="3">Leaf</tissue>
    </source>
</reference>
<feature type="domain" description="RNase H type-1" evidence="1">
    <location>
        <begin position="24"/>
        <end position="112"/>
    </location>
</feature>
<dbReference type="AlphaFoldDB" id="A0A9W3BR53"/>
<evidence type="ECO:0000313" key="2">
    <source>
        <dbReference type="Proteomes" id="UP000504610"/>
    </source>
</evidence>
<dbReference type="KEGG" id="rsz:130494887"/>
<evidence type="ECO:0000259" key="1">
    <source>
        <dbReference type="Pfam" id="PF13456"/>
    </source>
</evidence>
<proteinExistence type="predicted"/>
<dbReference type="InterPro" id="IPR002156">
    <property type="entry name" value="RNaseH_domain"/>
</dbReference>
<accession>A0A9W3BR53</accession>
<dbReference type="GeneID" id="130494887"/>
<dbReference type="Gene3D" id="3.30.420.10">
    <property type="entry name" value="Ribonuclease H-like superfamily/Ribonuclease H"/>
    <property type="match status" value="1"/>
</dbReference>
<dbReference type="GO" id="GO:0004523">
    <property type="term" value="F:RNA-DNA hybrid ribonuclease activity"/>
    <property type="evidence" value="ECO:0007669"/>
    <property type="project" value="InterPro"/>
</dbReference>
<dbReference type="InterPro" id="IPR044730">
    <property type="entry name" value="RNase_H-like_dom_plant"/>
</dbReference>
<sequence length="134" mass="15344">MRAFMPGMYSPLEGLTGLMGEKNVRVSLYPLHSEIEALLWAMECVRNLRQFHVTFATDCSQLVKMVLKPDEWPAFATYLADIKTLKESFHSLEIIHVPCTHNLKADSLARSARKHMSFVVYIVAKLPVWFTESD</sequence>
<dbReference type="Pfam" id="PF13456">
    <property type="entry name" value="RVT_3"/>
    <property type="match status" value="1"/>
</dbReference>
<dbReference type="SUPFAM" id="SSF53098">
    <property type="entry name" value="Ribonuclease H-like"/>
    <property type="match status" value="1"/>
</dbReference>
<dbReference type="Proteomes" id="UP000504610">
    <property type="component" value="Chromosome 5"/>
</dbReference>
<protein>
    <submittedName>
        <fullName evidence="3">Uncharacterized protein LOC130494887</fullName>
    </submittedName>
</protein>
<gene>
    <name evidence="3" type="primary">LOC130494887</name>
</gene>
<dbReference type="PANTHER" id="PTHR34146:SF3">
    <property type="entry name" value="POLYNUCLEOTIDYL TRANSFERASE, RIBONUCLEASE H-LIKE SUPERFAMILY PROTEIN"/>
    <property type="match status" value="1"/>
</dbReference>
<dbReference type="OrthoDB" id="1063463at2759"/>
<dbReference type="GO" id="GO:0003676">
    <property type="term" value="F:nucleic acid binding"/>
    <property type="evidence" value="ECO:0007669"/>
    <property type="project" value="InterPro"/>
</dbReference>
<dbReference type="RefSeq" id="XP_056841697.1">
    <property type="nucleotide sequence ID" value="XM_056985717.1"/>
</dbReference>
<dbReference type="PANTHER" id="PTHR34146">
    <property type="entry name" value="POLYNUCLEOTIDYL TRANSFERASE, RIBONUCLEASE H-LIKE SUPERFAMILY PROTEIN-RELATED"/>
    <property type="match status" value="1"/>
</dbReference>